<dbReference type="STRING" id="1182543.W9W099"/>
<proteinExistence type="predicted"/>
<dbReference type="EMBL" id="AMGX01000029">
    <property type="protein sequence ID" value="EXJ61348.1"/>
    <property type="molecule type" value="Genomic_DNA"/>
</dbReference>
<accession>W9W099</accession>
<protein>
    <submittedName>
        <fullName evidence="1">Uncharacterized protein</fullName>
    </submittedName>
</protein>
<gene>
    <name evidence="1" type="ORF">A1O5_11906</name>
</gene>
<dbReference type="RefSeq" id="XP_007750665.1">
    <property type="nucleotide sequence ID" value="XM_007752475.1"/>
</dbReference>
<evidence type="ECO:0000313" key="2">
    <source>
        <dbReference type="Proteomes" id="UP000019471"/>
    </source>
</evidence>
<sequence>MLEAILEVVTRTLGDNHVAMAMARSNLARASVLCERWDEAETLLIILVKSRQSDHPDLGQHPLGLRACANPNWHIIAPGRPRALKIHEQMIEIYHLPNRAAESQALSLKVPATKVPLARELFDMLLIQGILRRENELDRLTNMNV</sequence>
<keyword evidence="2" id="KW-1185">Reference proteome</keyword>
<name>W9W099_9EURO</name>
<dbReference type="Gene3D" id="1.25.40.10">
    <property type="entry name" value="Tetratricopeptide repeat domain"/>
    <property type="match status" value="1"/>
</dbReference>
<organism evidence="1 2">
    <name type="scientific">Cladophialophora psammophila CBS 110553</name>
    <dbReference type="NCBI Taxonomy" id="1182543"/>
    <lineage>
        <taxon>Eukaryota</taxon>
        <taxon>Fungi</taxon>
        <taxon>Dikarya</taxon>
        <taxon>Ascomycota</taxon>
        <taxon>Pezizomycotina</taxon>
        <taxon>Eurotiomycetes</taxon>
        <taxon>Chaetothyriomycetidae</taxon>
        <taxon>Chaetothyriales</taxon>
        <taxon>Herpotrichiellaceae</taxon>
        <taxon>Cladophialophora</taxon>
    </lineage>
</organism>
<dbReference type="GeneID" id="19196592"/>
<reference evidence="1 2" key="1">
    <citation type="submission" date="2013-03" db="EMBL/GenBank/DDBJ databases">
        <title>The Genome Sequence of Cladophialophora psammophila CBS 110553.</title>
        <authorList>
            <consortium name="The Broad Institute Genomics Platform"/>
            <person name="Cuomo C."/>
            <person name="de Hoog S."/>
            <person name="Gorbushina A."/>
            <person name="Walker B."/>
            <person name="Young S.K."/>
            <person name="Zeng Q."/>
            <person name="Gargeya S."/>
            <person name="Fitzgerald M."/>
            <person name="Haas B."/>
            <person name="Abouelleil A."/>
            <person name="Allen A.W."/>
            <person name="Alvarado L."/>
            <person name="Arachchi H.M."/>
            <person name="Berlin A.M."/>
            <person name="Chapman S.B."/>
            <person name="Gainer-Dewar J."/>
            <person name="Goldberg J."/>
            <person name="Griggs A."/>
            <person name="Gujja S."/>
            <person name="Hansen M."/>
            <person name="Howarth C."/>
            <person name="Imamovic A."/>
            <person name="Ireland A."/>
            <person name="Larimer J."/>
            <person name="McCowan C."/>
            <person name="Murphy C."/>
            <person name="Pearson M."/>
            <person name="Poon T.W."/>
            <person name="Priest M."/>
            <person name="Roberts A."/>
            <person name="Saif S."/>
            <person name="Shea T."/>
            <person name="Sisk P."/>
            <person name="Sykes S."/>
            <person name="Wortman J."/>
            <person name="Nusbaum C."/>
            <person name="Birren B."/>
        </authorList>
    </citation>
    <scope>NUCLEOTIDE SEQUENCE [LARGE SCALE GENOMIC DNA]</scope>
    <source>
        <strain evidence="1 2">CBS 110553</strain>
    </source>
</reference>
<comment type="caution">
    <text evidence="1">The sequence shown here is derived from an EMBL/GenBank/DDBJ whole genome shotgun (WGS) entry which is preliminary data.</text>
</comment>
<dbReference type="InterPro" id="IPR011990">
    <property type="entry name" value="TPR-like_helical_dom_sf"/>
</dbReference>
<dbReference type="HOGENOM" id="CLU_1786662_0_0_1"/>
<evidence type="ECO:0000313" key="1">
    <source>
        <dbReference type="EMBL" id="EXJ61348.1"/>
    </source>
</evidence>
<dbReference type="Proteomes" id="UP000019471">
    <property type="component" value="Unassembled WGS sequence"/>
</dbReference>
<dbReference type="OrthoDB" id="10419507at2759"/>
<dbReference type="AlphaFoldDB" id="W9W099"/>